<organism evidence="3 4">
    <name type="scientific">Shewanella marisflavi</name>
    <dbReference type="NCBI Taxonomy" id="260364"/>
    <lineage>
        <taxon>Bacteria</taxon>
        <taxon>Pseudomonadati</taxon>
        <taxon>Pseudomonadota</taxon>
        <taxon>Gammaproteobacteria</taxon>
        <taxon>Alteromonadales</taxon>
        <taxon>Shewanellaceae</taxon>
        <taxon>Shewanella</taxon>
    </lineage>
</organism>
<feature type="signal peptide" evidence="1">
    <location>
        <begin position="1"/>
        <end position="31"/>
    </location>
</feature>
<dbReference type="Pfam" id="PF00128">
    <property type="entry name" value="Alpha-amylase"/>
    <property type="match status" value="2"/>
</dbReference>
<dbReference type="SUPFAM" id="SSF51445">
    <property type="entry name" value="(Trans)glycosidases"/>
    <property type="match status" value="1"/>
</dbReference>
<dbReference type="Gene3D" id="3.20.20.80">
    <property type="entry name" value="Glycosidases"/>
    <property type="match status" value="2"/>
</dbReference>
<dbReference type="SMART" id="SM00642">
    <property type="entry name" value="Aamy"/>
    <property type="match status" value="1"/>
</dbReference>
<dbReference type="SUPFAM" id="SSF51011">
    <property type="entry name" value="Glycosyl hydrolase domain"/>
    <property type="match status" value="1"/>
</dbReference>
<reference evidence="3 4" key="1">
    <citation type="submission" date="2017-06" db="EMBL/GenBank/DDBJ databases">
        <title>Complete genome sequence of Shewanella marisflavi EP1 associated with anaerobic 2,4-dinitrotoluene reduction and salt tolerance.</title>
        <authorList>
            <person name="Huang J."/>
        </authorList>
    </citation>
    <scope>NUCLEOTIDE SEQUENCE [LARGE SCALE GENOMIC DNA]</scope>
    <source>
        <strain evidence="3 4">EP1</strain>
    </source>
</reference>
<evidence type="ECO:0000313" key="4">
    <source>
        <dbReference type="Proteomes" id="UP000198233"/>
    </source>
</evidence>
<dbReference type="CDD" id="cd11349">
    <property type="entry name" value="AmyAc_3"/>
    <property type="match status" value="1"/>
</dbReference>
<protein>
    <submittedName>
        <fullName evidence="3">Alpha-amylase</fullName>
    </submittedName>
</protein>
<dbReference type="GO" id="GO:0004556">
    <property type="term" value="F:alpha-amylase activity"/>
    <property type="evidence" value="ECO:0007669"/>
    <property type="project" value="TreeGrafter"/>
</dbReference>
<dbReference type="Gene3D" id="2.60.40.1180">
    <property type="entry name" value="Golgi alpha-mannosidase II"/>
    <property type="match status" value="1"/>
</dbReference>
<feature type="domain" description="Glycosyl hydrolase family 13 catalytic" evidence="2">
    <location>
        <begin position="68"/>
        <end position="542"/>
    </location>
</feature>
<dbReference type="KEGG" id="smav:CFF01_09910"/>
<evidence type="ECO:0000313" key="3">
    <source>
        <dbReference type="EMBL" id="ASJ96868.1"/>
    </source>
</evidence>
<dbReference type="PANTHER" id="PTHR10357">
    <property type="entry name" value="ALPHA-AMYLASE FAMILY MEMBER"/>
    <property type="match status" value="1"/>
</dbReference>
<dbReference type="PANTHER" id="PTHR10357:SF205">
    <property type="entry name" value="O-GLYCOSYL HYDROLASE FAMILY 13"/>
    <property type="match status" value="1"/>
</dbReference>
<dbReference type="InterPro" id="IPR006047">
    <property type="entry name" value="GH13_cat_dom"/>
</dbReference>
<dbReference type="GO" id="GO:0009313">
    <property type="term" value="P:oligosaccharide catabolic process"/>
    <property type="evidence" value="ECO:0007669"/>
    <property type="project" value="TreeGrafter"/>
</dbReference>
<dbReference type="InterPro" id="IPR013780">
    <property type="entry name" value="Glyco_hydro_b"/>
</dbReference>
<sequence>MPTHALVKHCKQPYQLLLSSAALLLSAQVAALPSALQPELGAQHAVVPQTTAGPQPAFVRSEKPVIYQVFTRLFGNTQTANIPWGTKAQNGVGKFSDFTPAALDSIKSLGASHIWYTGIPHHALVGDYTQYGIDNDDPDVVKGRAGSPYAVKDYYNVNPDLADDPAKRLQEFEALIARTHEAGMQVIIDIVPNHVARHYKSLSAPKGVRDFGADDNTQVSYAKHNDFYYVVDTPFKVPLLSDAIKPLGGESHPQVDGKFDEFPAKWTGNGARAAQPDANDWYETVKINYGITPDGRIDYPQLPSGYETKSVAEHYAFWQQVPDSEIPGAWHKFNQIAQYWLDKGVDGFRFDMAEMVPVAFWSYLNSHIKHTNPDALLLAEVYTPSRYRDYIHLGKMDYLYDKVGLYDSLKAIIQGKADTQAIERDRKSVADIAEHMLHFLENHDEQRIASPEFAGDPTKALPAMVVSTTLSQAPTLIYFGQEVGEDGSEDAGFGKPSRTSIFDYIGVPAHQRFMNMGKFDGGQSSKEELSLRAYYAKLLNLSHSLSALSGEYGDLHKVNVAQEKGYDTDLFAFSRFNETQKLIIVSNFSSTETKSLTLALPETLVNQWQLNPGTYPLKEMLSDKKPTTPLTLSAKGAQVTLTLAPLESKVLLVGEK</sequence>
<dbReference type="AlphaFoldDB" id="A0AAC9TZQ2"/>
<evidence type="ECO:0000259" key="2">
    <source>
        <dbReference type="SMART" id="SM00642"/>
    </source>
</evidence>
<dbReference type="Proteomes" id="UP000198233">
    <property type="component" value="Chromosome"/>
</dbReference>
<name>A0AAC9TZQ2_9GAMM</name>
<dbReference type="EMBL" id="CP022272">
    <property type="protein sequence ID" value="ASJ96868.1"/>
    <property type="molecule type" value="Genomic_DNA"/>
</dbReference>
<proteinExistence type="predicted"/>
<dbReference type="RefSeq" id="WP_088904685.1">
    <property type="nucleotide sequence ID" value="NZ_CP022272.1"/>
</dbReference>
<evidence type="ECO:0000256" key="1">
    <source>
        <dbReference type="SAM" id="SignalP"/>
    </source>
</evidence>
<gene>
    <name evidence="3" type="ORF">CFF01_09910</name>
</gene>
<dbReference type="InterPro" id="IPR017853">
    <property type="entry name" value="GH"/>
</dbReference>
<accession>A0AAC9TZQ2</accession>
<keyword evidence="1" id="KW-0732">Signal</keyword>
<feature type="chain" id="PRO_5042078629" evidence="1">
    <location>
        <begin position="32"/>
        <end position="656"/>
    </location>
</feature>